<evidence type="ECO:0000313" key="5">
    <source>
        <dbReference type="Proteomes" id="UP000606044"/>
    </source>
</evidence>
<gene>
    <name evidence="4" type="ORF">GCM10007301_21200</name>
</gene>
<reference evidence="4" key="2">
    <citation type="submission" date="2020-09" db="EMBL/GenBank/DDBJ databases">
        <authorList>
            <person name="Sun Q."/>
            <person name="Sedlacek I."/>
        </authorList>
    </citation>
    <scope>NUCLEOTIDE SEQUENCE</scope>
    <source>
        <strain evidence="4">CCM 7897</strain>
    </source>
</reference>
<dbReference type="InterPro" id="IPR013096">
    <property type="entry name" value="Cupin_2"/>
</dbReference>
<evidence type="ECO:0000313" key="4">
    <source>
        <dbReference type="EMBL" id="GGF61206.1"/>
    </source>
</evidence>
<dbReference type="GO" id="GO:0051213">
    <property type="term" value="F:dioxygenase activity"/>
    <property type="evidence" value="ECO:0007669"/>
    <property type="project" value="UniProtKB-KW"/>
</dbReference>
<dbReference type="Pfam" id="PF07883">
    <property type="entry name" value="Cupin_2"/>
    <property type="match status" value="1"/>
</dbReference>
<comment type="caution">
    <text evidence="4">The sequence shown here is derived from an EMBL/GenBank/DDBJ whole genome shotgun (WGS) entry which is preliminary data.</text>
</comment>
<keyword evidence="1" id="KW-0223">Dioxygenase</keyword>
<dbReference type="Proteomes" id="UP000606044">
    <property type="component" value="Unassembled WGS sequence"/>
</dbReference>
<dbReference type="PANTHER" id="PTHR41517">
    <property type="entry name" value="1,2-DIOXYGENASE PROTEIN-RELATED"/>
    <property type="match status" value="1"/>
</dbReference>
<keyword evidence="5" id="KW-1185">Reference proteome</keyword>
<organism evidence="4 5">
    <name type="scientific">Azorhizobium oxalatiphilum</name>
    <dbReference type="NCBI Taxonomy" id="980631"/>
    <lineage>
        <taxon>Bacteria</taxon>
        <taxon>Pseudomonadati</taxon>
        <taxon>Pseudomonadota</taxon>
        <taxon>Alphaproteobacteria</taxon>
        <taxon>Hyphomicrobiales</taxon>
        <taxon>Xanthobacteraceae</taxon>
        <taxon>Azorhizobium</taxon>
    </lineage>
</organism>
<dbReference type="PANTHER" id="PTHR41517:SF1">
    <property type="entry name" value="CUPIN"/>
    <property type="match status" value="1"/>
</dbReference>
<dbReference type="RefSeq" id="WP_188578218.1">
    <property type="nucleotide sequence ID" value="NZ_BMCT01000002.1"/>
</dbReference>
<feature type="domain" description="Cupin type-2" evidence="3">
    <location>
        <begin position="233"/>
        <end position="299"/>
    </location>
</feature>
<dbReference type="Gene3D" id="2.60.120.10">
    <property type="entry name" value="Jelly Rolls"/>
    <property type="match status" value="2"/>
</dbReference>
<accession>A0A917FAR7</accession>
<dbReference type="InterPro" id="IPR014710">
    <property type="entry name" value="RmlC-like_jellyroll"/>
</dbReference>
<dbReference type="InterPro" id="IPR047183">
    <property type="entry name" value="GDO-like"/>
</dbReference>
<evidence type="ECO:0000256" key="1">
    <source>
        <dbReference type="ARBA" id="ARBA00022964"/>
    </source>
</evidence>
<dbReference type="SUPFAM" id="SSF51182">
    <property type="entry name" value="RmlC-like cupins"/>
    <property type="match status" value="1"/>
</dbReference>
<dbReference type="AlphaFoldDB" id="A0A917FAR7"/>
<proteinExistence type="predicted"/>
<dbReference type="InterPro" id="IPR011051">
    <property type="entry name" value="RmlC_Cupin_sf"/>
</dbReference>
<dbReference type="EMBL" id="BMCT01000002">
    <property type="protein sequence ID" value="GGF61206.1"/>
    <property type="molecule type" value="Genomic_DNA"/>
</dbReference>
<protein>
    <recommendedName>
        <fullName evidence="3">Cupin type-2 domain-containing protein</fullName>
    </recommendedName>
</protein>
<sequence>MSAPAKIASTRPDMADLPAQEALNPATQAESRARYFNSGNAFNIKLPPVPGGVFAEQPKQALSPDAPTGYIVCDQSAAMGCPFPATSPLMLTRYAVIAAGESLPADLCATGSIWYVISGKGEAKQGAEAISFATGDVFLLTGTAAVLNASERTVLWVVSNEPQLAFDGDLPPDDARRPVDMVHYPAAEIARQIEIIYEHQPAKGQSGIALIFSSDRQQAARNILPTLTLSLNTLPPASHQGAHRHNSAAITLVLHGTDSYSMVDGVRCPWSDYATLVTPPGAPHSHHNGGDTRALFLIVQDGGLHYHARTMGFQFLE</sequence>
<keyword evidence="2" id="KW-0560">Oxidoreductase</keyword>
<reference evidence="4" key="1">
    <citation type="journal article" date="2014" name="Int. J. Syst. Evol. Microbiol.">
        <title>Complete genome sequence of Corynebacterium casei LMG S-19264T (=DSM 44701T), isolated from a smear-ripened cheese.</title>
        <authorList>
            <consortium name="US DOE Joint Genome Institute (JGI-PGF)"/>
            <person name="Walter F."/>
            <person name="Albersmeier A."/>
            <person name="Kalinowski J."/>
            <person name="Ruckert C."/>
        </authorList>
    </citation>
    <scope>NUCLEOTIDE SEQUENCE</scope>
    <source>
        <strain evidence="4">CCM 7897</strain>
    </source>
</reference>
<evidence type="ECO:0000259" key="3">
    <source>
        <dbReference type="Pfam" id="PF07883"/>
    </source>
</evidence>
<evidence type="ECO:0000256" key="2">
    <source>
        <dbReference type="ARBA" id="ARBA00023002"/>
    </source>
</evidence>
<name>A0A917FAR7_9HYPH</name>